<comment type="caution">
    <text evidence="1">The sequence shown here is derived from an EMBL/GenBank/DDBJ whole genome shotgun (WGS) entry which is preliminary data.</text>
</comment>
<evidence type="ECO:0000313" key="2">
    <source>
        <dbReference type="Proteomes" id="UP001420932"/>
    </source>
</evidence>
<protein>
    <submittedName>
        <fullName evidence="1">Uncharacterized protein</fullName>
    </submittedName>
</protein>
<dbReference type="AlphaFoldDB" id="A0AAP0K169"/>
<organism evidence="1 2">
    <name type="scientific">Stephania yunnanensis</name>
    <dbReference type="NCBI Taxonomy" id="152371"/>
    <lineage>
        <taxon>Eukaryota</taxon>
        <taxon>Viridiplantae</taxon>
        <taxon>Streptophyta</taxon>
        <taxon>Embryophyta</taxon>
        <taxon>Tracheophyta</taxon>
        <taxon>Spermatophyta</taxon>
        <taxon>Magnoliopsida</taxon>
        <taxon>Ranunculales</taxon>
        <taxon>Menispermaceae</taxon>
        <taxon>Menispermoideae</taxon>
        <taxon>Cissampelideae</taxon>
        <taxon>Stephania</taxon>
    </lineage>
</organism>
<name>A0AAP0K169_9MAGN</name>
<evidence type="ECO:0000313" key="1">
    <source>
        <dbReference type="EMBL" id="KAK9142652.1"/>
    </source>
</evidence>
<sequence length="68" mass="8248">MAVEFQGVAKFIRNYKVRLRLRMQDLLKTKAKNKKRPACINHERLRIFDANSKFQKLECKKEYFELKS</sequence>
<reference evidence="1 2" key="1">
    <citation type="submission" date="2024-01" db="EMBL/GenBank/DDBJ databases">
        <title>Genome assemblies of Stephania.</title>
        <authorList>
            <person name="Yang L."/>
        </authorList>
    </citation>
    <scope>NUCLEOTIDE SEQUENCE [LARGE SCALE GENOMIC DNA]</scope>
    <source>
        <strain evidence="1">YNDBR</strain>
        <tissue evidence="1">Leaf</tissue>
    </source>
</reference>
<dbReference type="Proteomes" id="UP001420932">
    <property type="component" value="Unassembled WGS sequence"/>
</dbReference>
<keyword evidence="2" id="KW-1185">Reference proteome</keyword>
<proteinExistence type="predicted"/>
<accession>A0AAP0K169</accession>
<dbReference type="EMBL" id="JBBNAF010000005">
    <property type="protein sequence ID" value="KAK9142652.1"/>
    <property type="molecule type" value="Genomic_DNA"/>
</dbReference>
<gene>
    <name evidence="1" type="ORF">Syun_012052</name>
</gene>